<feature type="non-terminal residue" evidence="1">
    <location>
        <position position="1"/>
    </location>
</feature>
<dbReference type="AlphaFoldDB" id="A0A0F9ACK3"/>
<accession>A0A0F9ACK3</accession>
<evidence type="ECO:0000313" key="1">
    <source>
        <dbReference type="EMBL" id="KKK69916.1"/>
    </source>
</evidence>
<reference evidence="1" key="1">
    <citation type="journal article" date="2015" name="Nature">
        <title>Complex archaea that bridge the gap between prokaryotes and eukaryotes.</title>
        <authorList>
            <person name="Spang A."/>
            <person name="Saw J.H."/>
            <person name="Jorgensen S.L."/>
            <person name="Zaremba-Niedzwiedzka K."/>
            <person name="Martijn J."/>
            <person name="Lind A.E."/>
            <person name="van Eijk R."/>
            <person name="Schleper C."/>
            <person name="Guy L."/>
            <person name="Ettema T.J."/>
        </authorList>
    </citation>
    <scope>NUCLEOTIDE SEQUENCE</scope>
</reference>
<protein>
    <submittedName>
        <fullName evidence="1">Uncharacterized protein</fullName>
    </submittedName>
</protein>
<proteinExistence type="predicted"/>
<name>A0A0F9ACK3_9ZZZZ</name>
<gene>
    <name evidence="1" type="ORF">LCGC14_2929260</name>
</gene>
<organism evidence="1">
    <name type="scientific">marine sediment metagenome</name>
    <dbReference type="NCBI Taxonomy" id="412755"/>
    <lineage>
        <taxon>unclassified sequences</taxon>
        <taxon>metagenomes</taxon>
        <taxon>ecological metagenomes</taxon>
    </lineage>
</organism>
<sequence length="232" mass="23553">DEVGDSVDVMCIAADSYVILNVNQYSPDIQYAAEAGSDPETISSLEFSQGLIHLTTAGTMTFTLPTTGVRPGSVCRIVKTGSVGLVDIVATTLIGRQTIANTFYGCYNVGDSVEVLCIANDSYVILGVSQLRTIIAKGAGAQTLTDAGGETICQPLVVAADTCALTVDAAAVANRGADVVVCCDGTAATVIVAAGFGAAGASADTITLAQGESCHIISDGTAWFHTSLFSIG</sequence>
<dbReference type="EMBL" id="LAZR01058427">
    <property type="protein sequence ID" value="KKK69916.1"/>
    <property type="molecule type" value="Genomic_DNA"/>
</dbReference>
<comment type="caution">
    <text evidence="1">The sequence shown here is derived from an EMBL/GenBank/DDBJ whole genome shotgun (WGS) entry which is preliminary data.</text>
</comment>